<dbReference type="RefSeq" id="WP_074448369.1">
    <property type="nucleotide sequence ID" value="NZ_FMAE01000021.1"/>
</dbReference>
<dbReference type="EMBL" id="FMAE01000021">
    <property type="protein sequence ID" value="SCB51720.1"/>
    <property type="molecule type" value="Genomic_DNA"/>
</dbReference>
<keyword evidence="2" id="KW-1133">Transmembrane helix</keyword>
<evidence type="ECO:0000313" key="3">
    <source>
        <dbReference type="EMBL" id="SCB51720.1"/>
    </source>
</evidence>
<dbReference type="AlphaFoldDB" id="A0A1C3XHH7"/>
<evidence type="ECO:0000313" key="4">
    <source>
        <dbReference type="Proteomes" id="UP000183174"/>
    </source>
</evidence>
<gene>
    <name evidence="3" type="ORF">GA0061099_102126</name>
</gene>
<reference evidence="3 4" key="1">
    <citation type="submission" date="2016-08" db="EMBL/GenBank/DDBJ databases">
        <authorList>
            <person name="Seilhamer J.J."/>
        </authorList>
    </citation>
    <scope>NUCLEOTIDE SEQUENCE [LARGE SCALE GENOMIC DNA]</scope>
    <source>
        <strain evidence="3 4">CCBAU 10071</strain>
    </source>
</reference>
<protein>
    <submittedName>
        <fullName evidence="3">Uncharacterized protein</fullName>
    </submittedName>
</protein>
<feature type="transmembrane region" description="Helical" evidence="2">
    <location>
        <begin position="70"/>
        <end position="96"/>
    </location>
</feature>
<evidence type="ECO:0000256" key="2">
    <source>
        <dbReference type="SAM" id="Phobius"/>
    </source>
</evidence>
<accession>A0A1C3XHH7</accession>
<name>A0A1C3XHH7_9BRAD</name>
<feature type="region of interest" description="Disordered" evidence="1">
    <location>
        <begin position="1"/>
        <end position="24"/>
    </location>
</feature>
<dbReference type="Proteomes" id="UP000183174">
    <property type="component" value="Unassembled WGS sequence"/>
</dbReference>
<feature type="compositionally biased region" description="Polar residues" evidence="1">
    <location>
        <begin position="1"/>
        <end position="12"/>
    </location>
</feature>
<keyword evidence="2" id="KW-0812">Transmembrane</keyword>
<evidence type="ECO:0000256" key="1">
    <source>
        <dbReference type="SAM" id="MobiDB-lite"/>
    </source>
</evidence>
<sequence length="97" mass="10264">MSAISIKSSSRVDATGISHPPGPHGVTQYHAETSSFMPAVSSLRRPPARSFGSGPFLHGMADVREFATACFVWGCIAATGLALFIAWFVASTLIYFG</sequence>
<keyword evidence="2" id="KW-0472">Membrane</keyword>
<organism evidence="3 4">
    <name type="scientific">Bradyrhizobium yuanmingense</name>
    <dbReference type="NCBI Taxonomy" id="108015"/>
    <lineage>
        <taxon>Bacteria</taxon>
        <taxon>Pseudomonadati</taxon>
        <taxon>Pseudomonadota</taxon>
        <taxon>Alphaproteobacteria</taxon>
        <taxon>Hyphomicrobiales</taxon>
        <taxon>Nitrobacteraceae</taxon>
        <taxon>Bradyrhizobium</taxon>
    </lineage>
</organism>
<proteinExistence type="predicted"/>